<keyword evidence="3" id="KW-1185">Reference proteome</keyword>
<organism evidence="2 3">
    <name type="scientific">Paenimyroides aestuarii</name>
    <dbReference type="NCBI Taxonomy" id="2968490"/>
    <lineage>
        <taxon>Bacteria</taxon>
        <taxon>Pseudomonadati</taxon>
        <taxon>Bacteroidota</taxon>
        <taxon>Flavobacteriia</taxon>
        <taxon>Flavobacteriales</taxon>
        <taxon>Flavobacteriaceae</taxon>
        <taxon>Paenimyroides</taxon>
    </lineage>
</organism>
<accession>A0ABY5NUN8</accession>
<reference evidence="2 3" key="1">
    <citation type="submission" date="2022-08" db="EMBL/GenBank/DDBJ databases">
        <title>Myroides zhujiangensis sp. nov., a novel bacterium isolated from sediment in the Pearl River Estuary.</title>
        <authorList>
            <person name="Cui L."/>
        </authorList>
    </citation>
    <scope>NUCLEOTIDE SEQUENCE [LARGE SCALE GENOMIC DNA]</scope>
    <source>
        <strain evidence="2 3">SCSIO 72103</strain>
    </source>
</reference>
<dbReference type="EMBL" id="CP102382">
    <property type="protein sequence ID" value="UUV22310.1"/>
    <property type="molecule type" value="Genomic_DNA"/>
</dbReference>
<feature type="chain" id="PRO_5045425687" description="MORN repeat protein" evidence="1">
    <location>
        <begin position="20"/>
        <end position="117"/>
    </location>
</feature>
<dbReference type="Gene3D" id="3.90.930.1">
    <property type="match status" value="1"/>
</dbReference>
<sequence>MKNILIIKMLLFTHFFAFSQIMVAPNENSGRTNGTTYITHKNGKLAKAGKYDSHGKETGKWKFYTLIEDLESIGYYKSGQKHGEWKDFYANGKTLKTGNYEKGKRKGECSLVEANCS</sequence>
<dbReference type="SUPFAM" id="SSF82185">
    <property type="entry name" value="Histone H3 K4-specific methyltransferase SET7/9 N-terminal domain"/>
    <property type="match status" value="1"/>
</dbReference>
<dbReference type="Proteomes" id="UP001317001">
    <property type="component" value="Chromosome"/>
</dbReference>
<name>A0ABY5NUN8_9FLAO</name>
<gene>
    <name evidence="2" type="ORF">NPX36_04545</name>
</gene>
<dbReference type="RefSeq" id="WP_257500227.1">
    <property type="nucleotide sequence ID" value="NZ_CP102382.1"/>
</dbReference>
<evidence type="ECO:0000256" key="1">
    <source>
        <dbReference type="SAM" id="SignalP"/>
    </source>
</evidence>
<evidence type="ECO:0000313" key="2">
    <source>
        <dbReference type="EMBL" id="UUV22310.1"/>
    </source>
</evidence>
<feature type="signal peptide" evidence="1">
    <location>
        <begin position="1"/>
        <end position="19"/>
    </location>
</feature>
<evidence type="ECO:0000313" key="3">
    <source>
        <dbReference type="Proteomes" id="UP001317001"/>
    </source>
</evidence>
<protein>
    <recommendedName>
        <fullName evidence="4">MORN repeat protein</fullName>
    </recommendedName>
</protein>
<evidence type="ECO:0008006" key="4">
    <source>
        <dbReference type="Google" id="ProtNLM"/>
    </source>
</evidence>
<keyword evidence="1" id="KW-0732">Signal</keyword>
<proteinExistence type="predicted"/>